<comment type="pathway">
    <text evidence="2 15">Cofactor biosynthesis; FAD biosynthesis; FAD from FMN: step 1/1.</text>
</comment>
<keyword evidence="7 15" id="KW-0548">Nucleotidyltransferase</keyword>
<evidence type="ECO:0000256" key="7">
    <source>
        <dbReference type="ARBA" id="ARBA00022695"/>
    </source>
</evidence>
<dbReference type="PIRSF" id="PIRSF004491">
    <property type="entry name" value="FAD_Synth"/>
    <property type="match status" value="1"/>
</dbReference>
<dbReference type="EC" id="2.7.1.26" evidence="15"/>
<dbReference type="EMBL" id="CP155447">
    <property type="protein sequence ID" value="XBH04469.1"/>
    <property type="molecule type" value="Genomic_DNA"/>
</dbReference>
<dbReference type="NCBIfam" id="TIGR00083">
    <property type="entry name" value="ribF"/>
    <property type="match status" value="1"/>
</dbReference>
<sequence>MITLENFAEVATRFRGAYLAVGNFDGVHRGHLHLLRQLRAKAEAAGADAIALTFDPHPVALLRPEQAPVPLVWTERKVALLKEAGAHEVGVFKTGPWLLGLTAREFFDCVIVGQFGARGMVEGPNFAFGRDRGGDAALLASWCESAGLDFSMAGSTKVDNQLVSSSRIRRCLHEGRADEAAHLLGRPHRIRGFVTHGAGRGAGLGFPTANLDRVDTLIPADGVYAALAHLEGQSKTYPVACHIGPNVTFGEQIRKVEAHLIDFDGDLYGQTIELDILQQLRSTRPFANLDELLTQIRADVEQTRLICGA</sequence>
<dbReference type="PANTHER" id="PTHR22749">
    <property type="entry name" value="RIBOFLAVIN KINASE/FMN ADENYLYLTRANSFERASE"/>
    <property type="match status" value="1"/>
</dbReference>
<evidence type="ECO:0000256" key="10">
    <source>
        <dbReference type="ARBA" id="ARBA00022827"/>
    </source>
</evidence>
<dbReference type="GO" id="GO:0003919">
    <property type="term" value="F:FMN adenylyltransferase activity"/>
    <property type="evidence" value="ECO:0007669"/>
    <property type="project" value="UniProtKB-UniRule"/>
</dbReference>
<dbReference type="InterPro" id="IPR015865">
    <property type="entry name" value="Riboflavin_kinase_bac/euk"/>
</dbReference>
<keyword evidence="6 15" id="KW-0808">Transferase</keyword>
<dbReference type="InterPro" id="IPR002606">
    <property type="entry name" value="Riboflavin_kinase_bac"/>
</dbReference>
<evidence type="ECO:0000256" key="13">
    <source>
        <dbReference type="ARBA" id="ARBA00047880"/>
    </source>
</evidence>
<reference evidence="17" key="1">
    <citation type="submission" date="2024-05" db="EMBL/GenBank/DDBJ databases">
        <title>Planctomycetes of the genus Singulisphaera possess chitinolytic capabilities.</title>
        <authorList>
            <person name="Ivanova A."/>
        </authorList>
    </citation>
    <scope>NUCLEOTIDE SEQUENCE</scope>
    <source>
        <strain evidence="17">Ch08T</strain>
    </source>
</reference>
<dbReference type="SUPFAM" id="SSF52374">
    <property type="entry name" value="Nucleotidylyl transferase"/>
    <property type="match status" value="1"/>
</dbReference>
<keyword evidence="4 15" id="KW-0285">Flavoprotein</keyword>
<dbReference type="InterPro" id="IPR023465">
    <property type="entry name" value="Riboflavin_kinase_dom_sf"/>
</dbReference>
<evidence type="ECO:0000256" key="14">
    <source>
        <dbReference type="ARBA" id="ARBA00049494"/>
    </source>
</evidence>
<evidence type="ECO:0000259" key="16">
    <source>
        <dbReference type="SMART" id="SM00904"/>
    </source>
</evidence>
<dbReference type="GO" id="GO:0006747">
    <property type="term" value="P:FAD biosynthetic process"/>
    <property type="evidence" value="ECO:0007669"/>
    <property type="project" value="UniProtKB-UniRule"/>
</dbReference>
<protein>
    <recommendedName>
        <fullName evidence="15">Riboflavin biosynthesis protein</fullName>
    </recommendedName>
    <domain>
        <recommendedName>
            <fullName evidence="15">Riboflavin kinase</fullName>
            <ecNumber evidence="15">2.7.1.26</ecNumber>
        </recommendedName>
        <alternativeName>
            <fullName evidence="15">Flavokinase</fullName>
        </alternativeName>
    </domain>
    <domain>
        <recommendedName>
            <fullName evidence="15">FMN adenylyltransferase</fullName>
            <ecNumber evidence="15">2.7.7.2</ecNumber>
        </recommendedName>
        <alternativeName>
            <fullName evidence="15">FAD pyrophosphorylase</fullName>
        </alternativeName>
        <alternativeName>
            <fullName evidence="15">FAD synthase</fullName>
        </alternativeName>
    </domain>
</protein>
<evidence type="ECO:0000256" key="4">
    <source>
        <dbReference type="ARBA" id="ARBA00022630"/>
    </source>
</evidence>
<evidence type="ECO:0000256" key="3">
    <source>
        <dbReference type="ARBA" id="ARBA00005201"/>
    </source>
</evidence>
<evidence type="ECO:0000313" key="17">
    <source>
        <dbReference type="EMBL" id="XBH04469.1"/>
    </source>
</evidence>
<comment type="similarity">
    <text evidence="15">Belongs to the ribF family.</text>
</comment>
<dbReference type="SUPFAM" id="SSF82114">
    <property type="entry name" value="Riboflavin kinase-like"/>
    <property type="match status" value="1"/>
</dbReference>
<dbReference type="Pfam" id="PF01687">
    <property type="entry name" value="Flavokinase"/>
    <property type="match status" value="1"/>
</dbReference>
<dbReference type="InterPro" id="IPR023468">
    <property type="entry name" value="Riboflavin_kinase"/>
</dbReference>
<evidence type="ECO:0000256" key="11">
    <source>
        <dbReference type="ARBA" id="ARBA00022840"/>
    </source>
</evidence>
<evidence type="ECO:0000256" key="15">
    <source>
        <dbReference type="PIRNR" id="PIRNR004491"/>
    </source>
</evidence>
<organism evidence="17">
    <name type="scientific">Singulisphaera sp. Ch08</name>
    <dbReference type="NCBI Taxonomy" id="3120278"/>
    <lineage>
        <taxon>Bacteria</taxon>
        <taxon>Pseudomonadati</taxon>
        <taxon>Planctomycetota</taxon>
        <taxon>Planctomycetia</taxon>
        <taxon>Isosphaerales</taxon>
        <taxon>Isosphaeraceae</taxon>
        <taxon>Singulisphaera</taxon>
    </lineage>
</organism>
<evidence type="ECO:0000256" key="8">
    <source>
        <dbReference type="ARBA" id="ARBA00022741"/>
    </source>
</evidence>
<dbReference type="Gene3D" id="2.40.30.30">
    <property type="entry name" value="Riboflavin kinase-like"/>
    <property type="match status" value="1"/>
</dbReference>
<dbReference type="EC" id="2.7.7.2" evidence="15"/>
<dbReference type="GO" id="GO:0005524">
    <property type="term" value="F:ATP binding"/>
    <property type="evidence" value="ECO:0007669"/>
    <property type="project" value="UniProtKB-UniRule"/>
</dbReference>
<dbReference type="PANTHER" id="PTHR22749:SF6">
    <property type="entry name" value="RIBOFLAVIN KINASE"/>
    <property type="match status" value="1"/>
</dbReference>
<evidence type="ECO:0000256" key="1">
    <source>
        <dbReference type="ARBA" id="ARBA00002121"/>
    </source>
</evidence>
<evidence type="ECO:0000256" key="5">
    <source>
        <dbReference type="ARBA" id="ARBA00022643"/>
    </source>
</evidence>
<dbReference type="SMART" id="SM00904">
    <property type="entry name" value="Flavokinase"/>
    <property type="match status" value="1"/>
</dbReference>
<keyword evidence="10 15" id="KW-0274">FAD</keyword>
<comment type="catalytic activity">
    <reaction evidence="13 15">
        <text>riboflavin + ATP = FMN + ADP + H(+)</text>
        <dbReference type="Rhea" id="RHEA:14357"/>
        <dbReference type="ChEBI" id="CHEBI:15378"/>
        <dbReference type="ChEBI" id="CHEBI:30616"/>
        <dbReference type="ChEBI" id="CHEBI:57986"/>
        <dbReference type="ChEBI" id="CHEBI:58210"/>
        <dbReference type="ChEBI" id="CHEBI:456216"/>
        <dbReference type="EC" id="2.7.1.26"/>
    </reaction>
</comment>
<evidence type="ECO:0000256" key="9">
    <source>
        <dbReference type="ARBA" id="ARBA00022777"/>
    </source>
</evidence>
<comment type="pathway">
    <text evidence="3 15">Cofactor biosynthesis; FMN biosynthesis; FMN from riboflavin (ATP route): step 1/1.</text>
</comment>
<feature type="domain" description="Riboflavin kinase" evidence="16">
    <location>
        <begin position="183"/>
        <end position="308"/>
    </location>
</feature>
<keyword evidence="11 15" id="KW-0067">ATP-binding</keyword>
<comment type="function">
    <text evidence="1">Catalyzes the phosphorylation of riboflavin to FMN followed by the adenylation of FMN to FAD.</text>
</comment>
<dbReference type="RefSeq" id="WP_406697230.1">
    <property type="nucleotide sequence ID" value="NZ_CP155447.1"/>
</dbReference>
<keyword evidence="12" id="KW-0511">Multifunctional enzyme</keyword>
<dbReference type="Pfam" id="PF06574">
    <property type="entry name" value="FAD_syn"/>
    <property type="match status" value="1"/>
</dbReference>
<dbReference type="Gene3D" id="3.40.50.620">
    <property type="entry name" value="HUPs"/>
    <property type="match status" value="1"/>
</dbReference>
<keyword evidence="5 15" id="KW-0288">FMN</keyword>
<gene>
    <name evidence="17" type="primary">ribF</name>
    <name evidence="17" type="ORF">V5E97_00200</name>
</gene>
<name>A0AAU7CGT2_9BACT</name>
<dbReference type="InterPro" id="IPR014729">
    <property type="entry name" value="Rossmann-like_a/b/a_fold"/>
</dbReference>
<comment type="catalytic activity">
    <reaction evidence="14 15">
        <text>FMN + ATP + H(+) = FAD + diphosphate</text>
        <dbReference type="Rhea" id="RHEA:17237"/>
        <dbReference type="ChEBI" id="CHEBI:15378"/>
        <dbReference type="ChEBI" id="CHEBI:30616"/>
        <dbReference type="ChEBI" id="CHEBI:33019"/>
        <dbReference type="ChEBI" id="CHEBI:57692"/>
        <dbReference type="ChEBI" id="CHEBI:58210"/>
        <dbReference type="EC" id="2.7.7.2"/>
    </reaction>
</comment>
<proteinExistence type="inferred from homology"/>
<evidence type="ECO:0000256" key="2">
    <source>
        <dbReference type="ARBA" id="ARBA00004726"/>
    </source>
</evidence>
<dbReference type="InterPro" id="IPR015864">
    <property type="entry name" value="FAD_synthase"/>
</dbReference>
<dbReference type="CDD" id="cd02064">
    <property type="entry name" value="FAD_synthetase_N"/>
    <property type="match status" value="1"/>
</dbReference>
<dbReference type="GO" id="GO:0009398">
    <property type="term" value="P:FMN biosynthetic process"/>
    <property type="evidence" value="ECO:0007669"/>
    <property type="project" value="UniProtKB-UniRule"/>
</dbReference>
<keyword evidence="9 15" id="KW-0418">Kinase</keyword>
<dbReference type="AlphaFoldDB" id="A0AAU7CGT2"/>
<evidence type="ECO:0000256" key="6">
    <source>
        <dbReference type="ARBA" id="ARBA00022679"/>
    </source>
</evidence>
<evidence type="ECO:0000256" key="12">
    <source>
        <dbReference type="ARBA" id="ARBA00023268"/>
    </source>
</evidence>
<dbReference type="GO" id="GO:0009231">
    <property type="term" value="P:riboflavin biosynthetic process"/>
    <property type="evidence" value="ECO:0007669"/>
    <property type="project" value="InterPro"/>
</dbReference>
<accession>A0AAU7CGT2</accession>
<dbReference type="GO" id="GO:0008531">
    <property type="term" value="F:riboflavin kinase activity"/>
    <property type="evidence" value="ECO:0007669"/>
    <property type="project" value="UniProtKB-UniRule"/>
</dbReference>
<keyword evidence="8 15" id="KW-0547">Nucleotide-binding</keyword>